<dbReference type="PANTHER" id="PTHR12428">
    <property type="entry name" value="OXA1"/>
    <property type="match status" value="1"/>
</dbReference>
<dbReference type="KEGG" id="cfem:HCR03_12130"/>
<organism evidence="13 15">
    <name type="scientific">Caproicibacter fermentans</name>
    <dbReference type="NCBI Taxonomy" id="2576756"/>
    <lineage>
        <taxon>Bacteria</taxon>
        <taxon>Bacillati</taxon>
        <taxon>Bacillota</taxon>
        <taxon>Clostridia</taxon>
        <taxon>Eubacteriales</taxon>
        <taxon>Acutalibacteraceae</taxon>
        <taxon>Caproicibacter</taxon>
    </lineage>
</organism>
<dbReference type="OrthoDB" id="9780552at2"/>
<keyword evidence="3" id="KW-1003">Cell membrane</keyword>
<dbReference type="NCBIfam" id="TIGR03592">
    <property type="entry name" value="yidC_oxa1_cterm"/>
    <property type="match status" value="1"/>
</dbReference>
<gene>
    <name evidence="13" type="primary">yidC</name>
    <name evidence="13" type="ORF">CAFE_15870</name>
    <name evidence="14" type="ORF">HCR03_12130</name>
</gene>
<evidence type="ECO:0000256" key="11">
    <source>
        <dbReference type="SAM" id="Phobius"/>
    </source>
</evidence>
<feature type="transmembrane region" description="Helical" evidence="11">
    <location>
        <begin position="26"/>
        <end position="46"/>
    </location>
</feature>
<evidence type="ECO:0000259" key="12">
    <source>
        <dbReference type="Pfam" id="PF02096"/>
    </source>
</evidence>
<dbReference type="CDD" id="cd20070">
    <property type="entry name" value="5TM_YidC_Alb3"/>
    <property type="match status" value="1"/>
</dbReference>
<dbReference type="GO" id="GO:0015031">
    <property type="term" value="P:protein transport"/>
    <property type="evidence" value="ECO:0007669"/>
    <property type="project" value="UniProtKB-KW"/>
</dbReference>
<dbReference type="EMBL" id="CP060286">
    <property type="protein sequence ID" value="QNK39494.1"/>
    <property type="molecule type" value="Genomic_DNA"/>
</dbReference>
<comment type="subcellular location">
    <subcellularLocation>
        <location evidence="1">Cell membrane</location>
        <topology evidence="1">Multi-pass membrane protein</topology>
    </subcellularLocation>
    <subcellularLocation>
        <location evidence="9">Membrane</location>
        <topology evidence="9">Multi-pass membrane protein</topology>
    </subcellularLocation>
</comment>
<dbReference type="GO" id="GO:0005886">
    <property type="term" value="C:plasma membrane"/>
    <property type="evidence" value="ECO:0007669"/>
    <property type="project" value="UniProtKB-SubCell"/>
</dbReference>
<keyword evidence="5" id="KW-0653">Protein transport</keyword>
<sequence>MNDFFNIFGSALGYLLWYFYELVRNYGVAIILFTVVTKILLFPFSVKQQISMAANSKIASKQKELQKKYAKDRERLQIETQKLYEKEGINPASGCLTMIVPLVIMMGLYYTVLYPLINALHVSGTAATAATDMLKVIPGIGQTLGTRYGQIEIVKHFAELKPYLTMFSADELARIQDFSHGFSFLGLNLLDTPSDPANIFGTLFRSNLWVIPIFCFVSSLVTQYFTMKLQPGMQQQQGCMKGMFYIMPLFTAWIACTMPAAVGFYWIISTITGFLQTVILNIWYSPADLGARAEARRVALRELEEANMKPVAIAAGSRQNDDDRQKKTGKPRK</sequence>
<keyword evidence="8" id="KW-0143">Chaperone</keyword>
<keyword evidence="6 11" id="KW-1133">Transmembrane helix</keyword>
<evidence type="ECO:0000256" key="5">
    <source>
        <dbReference type="ARBA" id="ARBA00022927"/>
    </source>
</evidence>
<evidence type="ECO:0000256" key="1">
    <source>
        <dbReference type="ARBA" id="ARBA00004651"/>
    </source>
</evidence>
<feature type="transmembrane region" description="Helical" evidence="11">
    <location>
        <begin position="208"/>
        <end position="225"/>
    </location>
</feature>
<keyword evidence="4 9" id="KW-0812">Transmembrane</keyword>
<evidence type="ECO:0000256" key="2">
    <source>
        <dbReference type="ARBA" id="ARBA00022448"/>
    </source>
</evidence>
<reference evidence="13 15" key="1">
    <citation type="submission" date="2019-09" db="EMBL/GenBank/DDBJ databases">
        <title>Genome sequence of Clostridium sp. EA1.</title>
        <authorList>
            <person name="Poehlein A."/>
            <person name="Bengelsdorf F.R."/>
            <person name="Daniel R."/>
        </authorList>
    </citation>
    <scope>NUCLEOTIDE SEQUENCE [LARGE SCALE GENOMIC DNA]</scope>
    <source>
        <strain evidence="13 15">EA1</strain>
    </source>
</reference>
<keyword evidence="2" id="KW-0813">Transport</keyword>
<evidence type="ECO:0000256" key="6">
    <source>
        <dbReference type="ARBA" id="ARBA00022989"/>
    </source>
</evidence>
<evidence type="ECO:0000256" key="9">
    <source>
        <dbReference type="RuleBase" id="RU003945"/>
    </source>
</evidence>
<accession>A0A7G8T7A3</accession>
<dbReference type="GO" id="GO:0051205">
    <property type="term" value="P:protein insertion into membrane"/>
    <property type="evidence" value="ECO:0007669"/>
    <property type="project" value="TreeGrafter"/>
</dbReference>
<evidence type="ECO:0000256" key="7">
    <source>
        <dbReference type="ARBA" id="ARBA00023136"/>
    </source>
</evidence>
<feature type="region of interest" description="Disordered" evidence="10">
    <location>
        <begin position="311"/>
        <end position="333"/>
    </location>
</feature>
<feature type="transmembrane region" description="Helical" evidence="11">
    <location>
        <begin position="245"/>
        <end position="268"/>
    </location>
</feature>
<evidence type="ECO:0000313" key="16">
    <source>
        <dbReference type="Proteomes" id="UP000515909"/>
    </source>
</evidence>
<dbReference type="RefSeq" id="WP_066645451.1">
    <property type="nucleotide sequence ID" value="NZ_CP060286.1"/>
</dbReference>
<accession>A0A6N8HYJ2</accession>
<feature type="domain" description="Membrane insertase YidC/Oxa/ALB C-terminal" evidence="12">
    <location>
        <begin position="26"/>
        <end position="281"/>
    </location>
</feature>
<dbReference type="EMBL" id="VWXL01000052">
    <property type="protein sequence ID" value="MVB10886.1"/>
    <property type="molecule type" value="Genomic_DNA"/>
</dbReference>
<dbReference type="Pfam" id="PF02096">
    <property type="entry name" value="60KD_IMP"/>
    <property type="match status" value="1"/>
</dbReference>
<evidence type="ECO:0000313" key="13">
    <source>
        <dbReference type="EMBL" id="MVB10886.1"/>
    </source>
</evidence>
<dbReference type="PANTHER" id="PTHR12428:SF65">
    <property type="entry name" value="CYTOCHROME C OXIDASE ASSEMBLY PROTEIN COX18, MITOCHONDRIAL"/>
    <property type="match status" value="1"/>
</dbReference>
<evidence type="ECO:0000256" key="4">
    <source>
        <dbReference type="ARBA" id="ARBA00022692"/>
    </source>
</evidence>
<protein>
    <submittedName>
        <fullName evidence="13">Membrane protein insertase YidC</fullName>
    </submittedName>
    <submittedName>
        <fullName evidence="14">YidC/Oxa1 family membrane protein insertase</fullName>
    </submittedName>
</protein>
<dbReference type="InterPro" id="IPR028055">
    <property type="entry name" value="YidC/Oxa/ALB_C"/>
</dbReference>
<name>A0A6N8HYJ2_9FIRM</name>
<dbReference type="InterPro" id="IPR047196">
    <property type="entry name" value="YidC_ALB_C"/>
</dbReference>
<keyword evidence="7 11" id="KW-0472">Membrane</keyword>
<dbReference type="GO" id="GO:0032977">
    <property type="term" value="F:membrane insertase activity"/>
    <property type="evidence" value="ECO:0007669"/>
    <property type="project" value="InterPro"/>
</dbReference>
<comment type="similarity">
    <text evidence="9">Belongs to the OXA1/ALB3/YidC family.</text>
</comment>
<evidence type="ECO:0000313" key="15">
    <source>
        <dbReference type="Proteomes" id="UP000469440"/>
    </source>
</evidence>
<dbReference type="AlphaFoldDB" id="A0A6N8HYJ2"/>
<dbReference type="Proteomes" id="UP000515909">
    <property type="component" value="Chromosome"/>
</dbReference>
<evidence type="ECO:0000256" key="8">
    <source>
        <dbReference type="ARBA" id="ARBA00023186"/>
    </source>
</evidence>
<dbReference type="InterPro" id="IPR001708">
    <property type="entry name" value="YidC/ALB3/OXA1/COX18"/>
</dbReference>
<evidence type="ECO:0000256" key="10">
    <source>
        <dbReference type="SAM" id="MobiDB-lite"/>
    </source>
</evidence>
<evidence type="ECO:0000313" key="14">
    <source>
        <dbReference type="EMBL" id="QNK39494.1"/>
    </source>
</evidence>
<dbReference type="Proteomes" id="UP000469440">
    <property type="component" value="Unassembled WGS sequence"/>
</dbReference>
<keyword evidence="15" id="KW-1185">Reference proteome</keyword>
<reference evidence="14 16" key="2">
    <citation type="submission" date="2020-08" db="EMBL/GenBank/DDBJ databases">
        <title>The isolate Caproiciproducens sp. 7D4C2 produces n-caproate at mildly acidic conditions from hexoses: genome and rBOX comparison with related strains and chain-elongating bacteria.</title>
        <authorList>
            <person name="Esquivel-Elizondo S."/>
            <person name="Bagci C."/>
            <person name="Temovska M."/>
            <person name="Jeon B.S."/>
            <person name="Bessarab I."/>
            <person name="Williams R.B.H."/>
            <person name="Huson D.H."/>
            <person name="Angenent L.T."/>
        </authorList>
    </citation>
    <scope>NUCLEOTIDE SEQUENCE [LARGE SCALE GENOMIC DNA]</scope>
    <source>
        <strain evidence="14 16">7D4C2</strain>
    </source>
</reference>
<feature type="transmembrane region" description="Helical" evidence="11">
    <location>
        <begin position="92"/>
        <end position="112"/>
    </location>
</feature>
<evidence type="ECO:0000256" key="3">
    <source>
        <dbReference type="ARBA" id="ARBA00022475"/>
    </source>
</evidence>
<proteinExistence type="inferred from homology"/>